<organism evidence="3 4">
    <name type="scientific">SAR324 cluster bacterium</name>
    <dbReference type="NCBI Taxonomy" id="2024889"/>
    <lineage>
        <taxon>Bacteria</taxon>
        <taxon>Deltaproteobacteria</taxon>
        <taxon>SAR324 cluster</taxon>
    </lineage>
</organism>
<dbReference type="Pfam" id="PF00027">
    <property type="entry name" value="cNMP_binding"/>
    <property type="match status" value="1"/>
</dbReference>
<dbReference type="InterPro" id="IPR014710">
    <property type="entry name" value="RmlC-like_jellyroll"/>
</dbReference>
<evidence type="ECO:0000256" key="1">
    <source>
        <dbReference type="SAM" id="MobiDB-lite"/>
    </source>
</evidence>
<feature type="region of interest" description="Disordered" evidence="1">
    <location>
        <begin position="427"/>
        <end position="449"/>
    </location>
</feature>
<dbReference type="Gene3D" id="2.60.120.10">
    <property type="entry name" value="Jelly Rolls"/>
    <property type="match status" value="1"/>
</dbReference>
<sequence>MSDPKANYLKFIAPDVEYAFVELLKEVPLFSKTPVFLLQKIFQYSKFLPLQNQERLINEGMYDQEIFILLKGKLEVYIKTATGEDQVDIIDRPFSLFGERCILGEPRGASIQANGAALLLGIDLSFLPDLIDALECPENKLNDSEYRANRDMYSLFATVLLDRLDKLIKDQYKLNQKLIRIHASQNLKVSWWKQEVLLTRIFNEFCDNQLSLELNTKEILTDVLRTFQLHSKRLEALLEASSTDTSQVYFELVRLHSLGKLEDLSKVIYSIVRHLTTDAHNSRRYMEYLQTDPIEFPPLVPLSYYLDILYQDICDSKILIKELSKELFLNAILADNRPNPTILANFLEDGGWVKDEFTLAHIMYLACKHCIYQVAEVNKAIKQYISYINAYSTPKQLESEFLAHHQQLQRNFDELYCNCTISGRNQASEHSKNTESDDENSSSPDHDIDDLLSQFGM</sequence>
<dbReference type="SUPFAM" id="SSF51206">
    <property type="entry name" value="cAMP-binding domain-like"/>
    <property type="match status" value="1"/>
</dbReference>
<proteinExistence type="predicted"/>
<dbReference type="EMBL" id="NVSR01000021">
    <property type="protein sequence ID" value="PCI29032.1"/>
    <property type="molecule type" value="Genomic_DNA"/>
</dbReference>
<dbReference type="PROSITE" id="PS50042">
    <property type="entry name" value="CNMP_BINDING_3"/>
    <property type="match status" value="1"/>
</dbReference>
<dbReference type="Proteomes" id="UP000218113">
    <property type="component" value="Unassembled WGS sequence"/>
</dbReference>
<evidence type="ECO:0000313" key="3">
    <source>
        <dbReference type="EMBL" id="PCI29032.1"/>
    </source>
</evidence>
<feature type="domain" description="Cyclic nucleotide-binding" evidence="2">
    <location>
        <begin position="29"/>
        <end position="131"/>
    </location>
</feature>
<dbReference type="AlphaFoldDB" id="A0A2A4T696"/>
<dbReference type="InterPro" id="IPR018490">
    <property type="entry name" value="cNMP-bd_dom_sf"/>
</dbReference>
<protein>
    <recommendedName>
        <fullName evidence="2">Cyclic nucleotide-binding domain-containing protein</fullName>
    </recommendedName>
</protein>
<name>A0A2A4T696_9DELT</name>
<dbReference type="InterPro" id="IPR000595">
    <property type="entry name" value="cNMP-bd_dom"/>
</dbReference>
<reference evidence="4" key="1">
    <citation type="submission" date="2017-08" db="EMBL/GenBank/DDBJ databases">
        <title>A dynamic microbial community with high functional redundancy inhabits the cold, oxic subseafloor aquifer.</title>
        <authorList>
            <person name="Tully B.J."/>
            <person name="Wheat C.G."/>
            <person name="Glazer B.T."/>
            <person name="Huber J.A."/>
        </authorList>
    </citation>
    <scope>NUCLEOTIDE SEQUENCE [LARGE SCALE GENOMIC DNA]</scope>
</reference>
<accession>A0A2A4T696</accession>
<evidence type="ECO:0000313" key="4">
    <source>
        <dbReference type="Proteomes" id="UP000218113"/>
    </source>
</evidence>
<dbReference type="CDD" id="cd00038">
    <property type="entry name" value="CAP_ED"/>
    <property type="match status" value="1"/>
</dbReference>
<comment type="caution">
    <text evidence="3">The sequence shown here is derived from an EMBL/GenBank/DDBJ whole genome shotgun (WGS) entry which is preliminary data.</text>
</comment>
<gene>
    <name evidence="3" type="ORF">COB67_05035</name>
</gene>
<evidence type="ECO:0000259" key="2">
    <source>
        <dbReference type="PROSITE" id="PS50042"/>
    </source>
</evidence>